<evidence type="ECO:0000313" key="5">
    <source>
        <dbReference type="Proteomes" id="UP000199391"/>
    </source>
</evidence>
<dbReference type="PANTHER" id="PTHR38834:SF3">
    <property type="entry name" value="SOLUTE-BINDING PROTEIN FAMILY 3_N-TERMINAL DOMAIN-CONTAINING PROTEIN"/>
    <property type="match status" value="1"/>
</dbReference>
<protein>
    <submittedName>
        <fullName evidence="4">Amino acid ABC transporter substrate-binding protein, PAAT family</fullName>
    </submittedName>
</protein>
<feature type="region of interest" description="Disordered" evidence="1">
    <location>
        <begin position="239"/>
        <end position="260"/>
    </location>
</feature>
<evidence type="ECO:0000256" key="1">
    <source>
        <dbReference type="SAM" id="MobiDB-lite"/>
    </source>
</evidence>
<dbReference type="PROSITE" id="PS51257">
    <property type="entry name" value="PROKAR_LIPOPROTEIN"/>
    <property type="match status" value="1"/>
</dbReference>
<dbReference type="SUPFAM" id="SSF53850">
    <property type="entry name" value="Periplasmic binding protein-like II"/>
    <property type="match status" value="1"/>
</dbReference>
<feature type="signal peptide" evidence="2">
    <location>
        <begin position="1"/>
        <end position="21"/>
    </location>
</feature>
<evidence type="ECO:0000313" key="4">
    <source>
        <dbReference type="EMBL" id="SFU76128.1"/>
    </source>
</evidence>
<dbReference type="InterPro" id="IPR001638">
    <property type="entry name" value="Solute-binding_3/MltF_N"/>
</dbReference>
<gene>
    <name evidence="4" type="ORF">SAMN05216552_100922</name>
</gene>
<dbReference type="Gene3D" id="3.40.190.10">
    <property type="entry name" value="Periplasmic binding protein-like II"/>
    <property type="match status" value="2"/>
</dbReference>
<dbReference type="RefSeq" id="WP_093555691.1">
    <property type="nucleotide sequence ID" value="NZ_FPBO01000009.1"/>
</dbReference>
<dbReference type="PANTHER" id="PTHR38834">
    <property type="entry name" value="PERIPLASMIC SUBSTRATE BINDING PROTEIN FAMILY 3"/>
    <property type="match status" value="1"/>
</dbReference>
<dbReference type="AlphaFoldDB" id="A0A1I7ITB9"/>
<evidence type="ECO:0000256" key="2">
    <source>
        <dbReference type="SAM" id="SignalP"/>
    </source>
</evidence>
<keyword evidence="5" id="KW-1185">Reference proteome</keyword>
<name>A0A1I7ITB9_9BURK</name>
<evidence type="ECO:0000259" key="3">
    <source>
        <dbReference type="Pfam" id="PF00497"/>
    </source>
</evidence>
<dbReference type="Proteomes" id="UP000199391">
    <property type="component" value="Unassembled WGS sequence"/>
</dbReference>
<dbReference type="OrthoDB" id="8594082at2"/>
<sequence>MHRFFRLAGWAALCLGSAACAADPVTIVSSENAPFAYTDARTGKVAGVTTDILAAVFKRANIAYAAEIYPWARAYMMGKSNADTCVFPVTRLPEREALFQWVGPLSVNTWVLFARADFSSRLEGLEDLRSQHIGGLLEDGPSQYLKAQGLNVELVGDNKHNIRKLAAGRLTLWATGLERGRILAEEMGVTGLKPVFLLREVDHYMACHPGMPPATMAKLNKALESLRGEGALKAIAAQHESKRLLGKSTQPPGGGERARR</sequence>
<feature type="domain" description="Solute-binding protein family 3/N-terminal" evidence="3">
    <location>
        <begin position="28"/>
        <end position="238"/>
    </location>
</feature>
<dbReference type="EMBL" id="FPBO01000009">
    <property type="protein sequence ID" value="SFU76128.1"/>
    <property type="molecule type" value="Genomic_DNA"/>
</dbReference>
<dbReference type="STRING" id="1035707.SAMN05216552_100922"/>
<reference evidence="5" key="1">
    <citation type="submission" date="2016-10" db="EMBL/GenBank/DDBJ databases">
        <authorList>
            <person name="Varghese N."/>
            <person name="Submissions S."/>
        </authorList>
    </citation>
    <scope>NUCLEOTIDE SEQUENCE [LARGE SCALE GENOMIC DNA]</scope>
    <source>
        <strain evidence="5">CGMCC 1.11014</strain>
    </source>
</reference>
<dbReference type="Pfam" id="PF00497">
    <property type="entry name" value="SBP_bac_3"/>
    <property type="match status" value="1"/>
</dbReference>
<keyword evidence="2" id="KW-0732">Signal</keyword>
<organism evidence="4 5">
    <name type="scientific">Pseudoduganella namucuonensis</name>
    <dbReference type="NCBI Taxonomy" id="1035707"/>
    <lineage>
        <taxon>Bacteria</taxon>
        <taxon>Pseudomonadati</taxon>
        <taxon>Pseudomonadota</taxon>
        <taxon>Betaproteobacteria</taxon>
        <taxon>Burkholderiales</taxon>
        <taxon>Oxalobacteraceae</taxon>
        <taxon>Telluria group</taxon>
        <taxon>Pseudoduganella</taxon>
    </lineage>
</organism>
<proteinExistence type="predicted"/>
<accession>A0A1I7ITB9</accession>
<feature type="chain" id="PRO_5011745752" evidence="2">
    <location>
        <begin position="22"/>
        <end position="260"/>
    </location>
</feature>